<reference evidence="2 3" key="1">
    <citation type="submission" date="2019-03" db="EMBL/GenBank/DDBJ databases">
        <title>Deep-cultivation of Planctomycetes and their phenomic and genomic characterization uncovers novel biology.</title>
        <authorList>
            <person name="Wiegand S."/>
            <person name="Jogler M."/>
            <person name="Boedeker C."/>
            <person name="Pinto D."/>
            <person name="Vollmers J."/>
            <person name="Rivas-Marin E."/>
            <person name="Kohn T."/>
            <person name="Peeters S.H."/>
            <person name="Heuer A."/>
            <person name="Rast P."/>
            <person name="Oberbeckmann S."/>
            <person name="Bunk B."/>
            <person name="Jeske O."/>
            <person name="Meyerdierks A."/>
            <person name="Storesund J.E."/>
            <person name="Kallscheuer N."/>
            <person name="Luecker S."/>
            <person name="Lage O.M."/>
            <person name="Pohl T."/>
            <person name="Merkel B.J."/>
            <person name="Hornburger P."/>
            <person name="Mueller R.-W."/>
            <person name="Bruemmer F."/>
            <person name="Labrenz M."/>
            <person name="Spormann A.M."/>
            <person name="Op den Camp H."/>
            <person name="Overmann J."/>
            <person name="Amann R."/>
            <person name="Jetten M.S.M."/>
            <person name="Mascher T."/>
            <person name="Medema M.H."/>
            <person name="Devos D.P."/>
            <person name="Kaster A.-K."/>
            <person name="Ovreas L."/>
            <person name="Rohde M."/>
            <person name="Galperin M.Y."/>
            <person name="Jogler C."/>
        </authorList>
    </citation>
    <scope>NUCLEOTIDE SEQUENCE [LARGE SCALE GENOMIC DNA]</scope>
    <source>
        <strain evidence="2 3">Enr10</strain>
    </source>
</reference>
<dbReference type="InterPro" id="IPR037883">
    <property type="entry name" value="Knr4/Smi1-like_sf"/>
</dbReference>
<evidence type="ECO:0000313" key="2">
    <source>
        <dbReference type="EMBL" id="QDT26264.1"/>
    </source>
</evidence>
<dbReference type="RefSeq" id="WP_145448612.1">
    <property type="nucleotide sequence ID" value="NZ_CP037421.1"/>
</dbReference>
<sequence>MNKASALEELKILCPPLNPVQKGKVDWDKLEKAVGFSYPTSFKNFISVYGSSIWFDTYYLLYTEACTQDEINSYRKQRQTQLDDIRFDMYDGETMEELDYAIGPSNPGLFPFINDFNGYTYLWVMSDDDPDQWSVLQWKMGPTIDLGPLSVAEMFLRWLKREEPMFSAWGDSEESDFAKRPLSR</sequence>
<proteinExistence type="predicted"/>
<dbReference type="EMBL" id="CP037421">
    <property type="protein sequence ID" value="QDT26264.1"/>
    <property type="molecule type" value="Genomic_DNA"/>
</dbReference>
<name>A0A517Q3Q8_9PLAN</name>
<dbReference type="SUPFAM" id="SSF160631">
    <property type="entry name" value="SMI1/KNR4-like"/>
    <property type="match status" value="1"/>
</dbReference>
<gene>
    <name evidence="2" type="ORF">Enr10x_15650</name>
</gene>
<organism evidence="2 3">
    <name type="scientific">Gimesia panareensis</name>
    <dbReference type="NCBI Taxonomy" id="2527978"/>
    <lineage>
        <taxon>Bacteria</taxon>
        <taxon>Pseudomonadati</taxon>
        <taxon>Planctomycetota</taxon>
        <taxon>Planctomycetia</taxon>
        <taxon>Planctomycetales</taxon>
        <taxon>Planctomycetaceae</taxon>
        <taxon>Gimesia</taxon>
    </lineage>
</organism>
<dbReference type="InterPro" id="IPR018958">
    <property type="entry name" value="Knr4/Smi1-like_dom"/>
</dbReference>
<keyword evidence="3" id="KW-1185">Reference proteome</keyword>
<feature type="domain" description="Knr4/Smi1-like" evidence="1">
    <location>
        <begin position="26"/>
        <end position="159"/>
    </location>
</feature>
<evidence type="ECO:0000313" key="3">
    <source>
        <dbReference type="Proteomes" id="UP000315647"/>
    </source>
</evidence>
<dbReference type="Gene3D" id="3.40.1580.10">
    <property type="entry name" value="SMI1/KNR4-like"/>
    <property type="match status" value="1"/>
</dbReference>
<dbReference type="Pfam" id="PF09346">
    <property type="entry name" value="SMI1_KNR4"/>
    <property type="match status" value="1"/>
</dbReference>
<dbReference type="Proteomes" id="UP000315647">
    <property type="component" value="Chromosome"/>
</dbReference>
<accession>A0A517Q3Q8</accession>
<evidence type="ECO:0000259" key="1">
    <source>
        <dbReference type="Pfam" id="PF09346"/>
    </source>
</evidence>
<dbReference type="AlphaFoldDB" id="A0A517Q3Q8"/>
<protein>
    <recommendedName>
        <fullName evidence="1">Knr4/Smi1-like domain-containing protein</fullName>
    </recommendedName>
</protein>